<dbReference type="AlphaFoldDB" id="A0A7J6UT25"/>
<organism evidence="1 2">
    <name type="scientific">Thalictrum thalictroides</name>
    <name type="common">Rue-anemone</name>
    <name type="synonym">Anemone thalictroides</name>
    <dbReference type="NCBI Taxonomy" id="46969"/>
    <lineage>
        <taxon>Eukaryota</taxon>
        <taxon>Viridiplantae</taxon>
        <taxon>Streptophyta</taxon>
        <taxon>Embryophyta</taxon>
        <taxon>Tracheophyta</taxon>
        <taxon>Spermatophyta</taxon>
        <taxon>Magnoliopsida</taxon>
        <taxon>Ranunculales</taxon>
        <taxon>Ranunculaceae</taxon>
        <taxon>Thalictroideae</taxon>
        <taxon>Thalictrum</taxon>
    </lineage>
</organism>
<dbReference type="PANTHER" id="PTHR36773">
    <property type="entry name" value="EXPRESSED PROTEIN"/>
    <property type="match status" value="1"/>
</dbReference>
<evidence type="ECO:0000313" key="2">
    <source>
        <dbReference type="Proteomes" id="UP000554482"/>
    </source>
</evidence>
<proteinExistence type="predicted"/>
<feature type="non-terminal residue" evidence="1">
    <location>
        <position position="65"/>
    </location>
</feature>
<dbReference type="GO" id="GO:0009536">
    <property type="term" value="C:plastid"/>
    <property type="evidence" value="ECO:0007669"/>
    <property type="project" value="TreeGrafter"/>
</dbReference>
<dbReference type="OrthoDB" id="1928518at2759"/>
<dbReference type="PANTHER" id="PTHR36773:SF1">
    <property type="entry name" value="EXPRESSED PROTEIN"/>
    <property type="match status" value="1"/>
</dbReference>
<accession>A0A7J6UT25</accession>
<dbReference type="EMBL" id="JABWDY010043697">
    <property type="protein sequence ID" value="KAF5175699.1"/>
    <property type="molecule type" value="Genomic_DNA"/>
</dbReference>
<name>A0A7J6UT25_THATH</name>
<protein>
    <submittedName>
        <fullName evidence="1">Uncharacterized protein</fullName>
    </submittedName>
</protein>
<sequence length="65" mass="7161">MEEDYSAAATLVTFEAPLPLLRTPIPAGSSDDPCLLGPFVLAFQDDRTWKSALRACQSKIIYQCQ</sequence>
<keyword evidence="2" id="KW-1185">Reference proteome</keyword>
<reference evidence="1 2" key="1">
    <citation type="submission" date="2020-06" db="EMBL/GenBank/DDBJ databases">
        <title>Transcriptomic and genomic resources for Thalictrum thalictroides and T. hernandezii: Facilitating candidate gene discovery in an emerging model plant lineage.</title>
        <authorList>
            <person name="Arias T."/>
            <person name="Riano-Pachon D.M."/>
            <person name="Di Stilio V.S."/>
        </authorList>
    </citation>
    <scope>NUCLEOTIDE SEQUENCE [LARGE SCALE GENOMIC DNA]</scope>
    <source>
        <strain evidence="2">cv. WT478/WT964</strain>
        <tissue evidence="1">Leaves</tissue>
    </source>
</reference>
<dbReference type="Proteomes" id="UP000554482">
    <property type="component" value="Unassembled WGS sequence"/>
</dbReference>
<evidence type="ECO:0000313" key="1">
    <source>
        <dbReference type="EMBL" id="KAF5175699.1"/>
    </source>
</evidence>
<gene>
    <name evidence="1" type="ORF">FRX31_034714</name>
</gene>
<comment type="caution">
    <text evidence="1">The sequence shown here is derived from an EMBL/GenBank/DDBJ whole genome shotgun (WGS) entry which is preliminary data.</text>
</comment>